<name>A0AAV4QMV5_9ARAC</name>
<accession>A0AAV4QMV5</accession>
<proteinExistence type="predicted"/>
<dbReference type="Gene3D" id="1.10.150.60">
    <property type="entry name" value="ARID DNA-binding domain"/>
    <property type="match status" value="1"/>
</dbReference>
<dbReference type="AlphaFoldDB" id="A0AAV4QMV5"/>
<protein>
    <submittedName>
        <fullName evidence="1">Uncharacterized protein</fullName>
    </submittedName>
</protein>
<reference evidence="1 2" key="1">
    <citation type="submission" date="2021-06" db="EMBL/GenBank/DDBJ databases">
        <title>Caerostris darwini draft genome.</title>
        <authorList>
            <person name="Kono N."/>
            <person name="Arakawa K."/>
        </authorList>
    </citation>
    <scope>NUCLEOTIDE SEQUENCE [LARGE SCALE GENOMIC DNA]</scope>
</reference>
<organism evidence="1 2">
    <name type="scientific">Caerostris darwini</name>
    <dbReference type="NCBI Taxonomy" id="1538125"/>
    <lineage>
        <taxon>Eukaryota</taxon>
        <taxon>Metazoa</taxon>
        <taxon>Ecdysozoa</taxon>
        <taxon>Arthropoda</taxon>
        <taxon>Chelicerata</taxon>
        <taxon>Arachnida</taxon>
        <taxon>Araneae</taxon>
        <taxon>Araneomorphae</taxon>
        <taxon>Entelegynae</taxon>
        <taxon>Araneoidea</taxon>
        <taxon>Araneidae</taxon>
        <taxon>Caerostris</taxon>
    </lineage>
</organism>
<comment type="caution">
    <text evidence="1">The sequence shown here is derived from an EMBL/GenBank/DDBJ whole genome shotgun (WGS) entry which is preliminary data.</text>
</comment>
<dbReference type="Proteomes" id="UP001054837">
    <property type="component" value="Unassembled WGS sequence"/>
</dbReference>
<evidence type="ECO:0000313" key="2">
    <source>
        <dbReference type="Proteomes" id="UP001054837"/>
    </source>
</evidence>
<keyword evidence="2" id="KW-1185">Reference proteome</keyword>
<sequence>MFFFPSRYGLGSDGSMRYPYHSSLGKVKKFENEEQVTALYELSDDPRRKEFLDDLFRFMQNRGECHL</sequence>
<dbReference type="GO" id="GO:0003677">
    <property type="term" value="F:DNA binding"/>
    <property type="evidence" value="ECO:0007669"/>
    <property type="project" value="InterPro"/>
</dbReference>
<dbReference type="EMBL" id="BPLQ01004630">
    <property type="protein sequence ID" value="GIY09416.1"/>
    <property type="molecule type" value="Genomic_DNA"/>
</dbReference>
<evidence type="ECO:0000313" key="1">
    <source>
        <dbReference type="EMBL" id="GIY09416.1"/>
    </source>
</evidence>
<dbReference type="InterPro" id="IPR036431">
    <property type="entry name" value="ARID_dom_sf"/>
</dbReference>
<gene>
    <name evidence="1" type="ORF">CDAR_110571</name>
</gene>
<dbReference type="SUPFAM" id="SSF46774">
    <property type="entry name" value="ARID-like"/>
    <property type="match status" value="1"/>
</dbReference>